<name>A0A8H5ATT5_9AGAR</name>
<dbReference type="InterPro" id="IPR011009">
    <property type="entry name" value="Kinase-like_dom_sf"/>
</dbReference>
<evidence type="ECO:0000259" key="1">
    <source>
        <dbReference type="Pfam" id="PF01636"/>
    </source>
</evidence>
<dbReference type="SUPFAM" id="SSF56112">
    <property type="entry name" value="Protein kinase-like (PK-like)"/>
    <property type="match status" value="1"/>
</dbReference>
<accession>A0A8H5ATT5</accession>
<gene>
    <name evidence="2" type="ORF">D9619_007999</name>
</gene>
<keyword evidence="3" id="KW-1185">Reference proteome</keyword>
<reference evidence="2 3" key="1">
    <citation type="journal article" date="2020" name="ISME J.">
        <title>Uncovering the hidden diversity of litter-decomposition mechanisms in mushroom-forming fungi.</title>
        <authorList>
            <person name="Floudas D."/>
            <person name="Bentzer J."/>
            <person name="Ahren D."/>
            <person name="Johansson T."/>
            <person name="Persson P."/>
            <person name="Tunlid A."/>
        </authorList>
    </citation>
    <scope>NUCLEOTIDE SEQUENCE [LARGE SCALE GENOMIC DNA]</scope>
    <source>
        <strain evidence="2 3">CBS 101986</strain>
    </source>
</reference>
<dbReference type="InterPro" id="IPR002575">
    <property type="entry name" value="Aminoglycoside_PTrfase"/>
</dbReference>
<dbReference type="Pfam" id="PF01636">
    <property type="entry name" value="APH"/>
    <property type="match status" value="1"/>
</dbReference>
<dbReference type="AlphaFoldDB" id="A0A8H5ATT5"/>
<dbReference type="OrthoDB" id="10003767at2759"/>
<protein>
    <recommendedName>
        <fullName evidence="1">Aminoglycoside phosphotransferase domain-containing protein</fullName>
    </recommendedName>
</protein>
<organism evidence="2 3">
    <name type="scientific">Psilocybe cf. subviscida</name>
    <dbReference type="NCBI Taxonomy" id="2480587"/>
    <lineage>
        <taxon>Eukaryota</taxon>
        <taxon>Fungi</taxon>
        <taxon>Dikarya</taxon>
        <taxon>Basidiomycota</taxon>
        <taxon>Agaricomycotina</taxon>
        <taxon>Agaricomycetes</taxon>
        <taxon>Agaricomycetidae</taxon>
        <taxon>Agaricales</taxon>
        <taxon>Agaricineae</taxon>
        <taxon>Strophariaceae</taxon>
        <taxon>Psilocybe</taxon>
    </lineage>
</organism>
<feature type="domain" description="Aminoglycoside phosphotransferase" evidence="1">
    <location>
        <begin position="109"/>
        <end position="311"/>
    </location>
</feature>
<dbReference type="PANTHER" id="PTHR21310">
    <property type="entry name" value="AMINOGLYCOSIDE PHOSPHOTRANSFERASE-RELATED-RELATED"/>
    <property type="match status" value="1"/>
</dbReference>
<evidence type="ECO:0000313" key="2">
    <source>
        <dbReference type="EMBL" id="KAF5310789.1"/>
    </source>
</evidence>
<proteinExistence type="predicted"/>
<dbReference type="EMBL" id="JAACJJ010000057">
    <property type="protein sequence ID" value="KAF5310789.1"/>
    <property type="molecule type" value="Genomic_DNA"/>
</dbReference>
<sequence length="404" mass="45884">MTDTSELIRIYDCKGIAMDVPACPPAETDWTMVSSDGSTRGDHQPLLTEIEGVLHQRVARWKVLALHAKLILQVELEDESTVVARKLMDKEHLLRFQIIKDECDVRNLQDMLHSEARVLRWLEKSTTLPIPRVMHPLDNIEGADFILQAMLPGETLLNSWSKLSVYAKDRVVEQFARASIQLFRLEVPQKIGSILASDDNSQPHDMKPPYHVSFSAPHTFDDIMEYVDYLIDARKSAMTTLGGDNGHLDELHGHIRAIYADVKSENPDMSALLRCAFVHADLVNPQNVLVTPEGDISGIIDWEFHLIHPAILAVEYPAWLLYDGIFDPRSAKVDLTIWLDSPEESARLRVLYKENVKGLDVGYYNALVQGEKLRACMSWLFTNAESDHDIGCARLKRWMDCVFK</sequence>
<comment type="caution">
    <text evidence="2">The sequence shown here is derived from an EMBL/GenBank/DDBJ whole genome shotgun (WGS) entry which is preliminary data.</text>
</comment>
<dbReference type="InterPro" id="IPR051678">
    <property type="entry name" value="AGP_Transferase"/>
</dbReference>
<evidence type="ECO:0000313" key="3">
    <source>
        <dbReference type="Proteomes" id="UP000567179"/>
    </source>
</evidence>
<dbReference type="Proteomes" id="UP000567179">
    <property type="component" value="Unassembled WGS sequence"/>
</dbReference>
<dbReference type="PANTHER" id="PTHR21310:SF15">
    <property type="entry name" value="AMINOGLYCOSIDE PHOSPHOTRANSFERASE DOMAIN-CONTAINING PROTEIN"/>
    <property type="match status" value="1"/>
</dbReference>